<keyword evidence="9" id="KW-0411">Iron-sulfur</keyword>
<evidence type="ECO:0000256" key="4">
    <source>
        <dbReference type="ARBA" id="ARBA00022485"/>
    </source>
</evidence>
<accession>A0ABW2IMU6</accession>
<dbReference type="PROSITE" id="PS50926">
    <property type="entry name" value="TRAM"/>
    <property type="match status" value="1"/>
</dbReference>
<reference evidence="17" key="1">
    <citation type="journal article" date="2019" name="Int. J. Syst. Evol. Microbiol.">
        <title>The Global Catalogue of Microorganisms (GCM) 10K type strain sequencing project: providing services to taxonomists for standard genome sequencing and annotation.</title>
        <authorList>
            <consortium name="The Broad Institute Genomics Platform"/>
            <consortium name="The Broad Institute Genome Sequencing Center for Infectious Disease"/>
            <person name="Wu L."/>
            <person name="Ma J."/>
        </authorList>
    </citation>
    <scope>NUCLEOTIDE SEQUENCE [LARGE SCALE GENOMIC DNA]</scope>
    <source>
        <strain evidence="17">CCUG 51308</strain>
    </source>
</reference>
<dbReference type="NCBIfam" id="TIGR01579">
    <property type="entry name" value="MiaB-like-C"/>
    <property type="match status" value="1"/>
</dbReference>
<dbReference type="PANTHER" id="PTHR11918">
    <property type="entry name" value="RADICAL SAM PROTEINS"/>
    <property type="match status" value="1"/>
</dbReference>
<gene>
    <name evidence="16" type="primary">mtaB</name>
    <name evidence="16" type="ORF">ACFQS8_11255</name>
</gene>
<dbReference type="PROSITE" id="PS51918">
    <property type="entry name" value="RADICAL_SAM"/>
    <property type="match status" value="1"/>
</dbReference>
<keyword evidence="17" id="KW-1185">Reference proteome</keyword>
<dbReference type="InterPro" id="IPR006638">
    <property type="entry name" value="Elp3/MiaA/NifB-like_rSAM"/>
</dbReference>
<dbReference type="InterPro" id="IPR038135">
    <property type="entry name" value="Methylthiotransferase_N_sf"/>
</dbReference>
<dbReference type="PROSITE" id="PS51449">
    <property type="entry name" value="MTTASE_N"/>
    <property type="match status" value="1"/>
</dbReference>
<protein>
    <recommendedName>
        <fullName evidence="3">tRNA (N(6)-L-threonylcarbamoyladenosine(37)-C(2))-methylthiotransferase</fullName>
        <ecNumber evidence="3">2.8.4.5</ecNumber>
    </recommendedName>
    <alternativeName>
        <fullName evidence="10">tRNA-t(6)A37 methylthiotransferase</fullName>
    </alternativeName>
</protein>
<dbReference type="NCBIfam" id="TIGR00089">
    <property type="entry name" value="MiaB/RimO family radical SAM methylthiotransferase"/>
    <property type="match status" value="1"/>
</dbReference>
<evidence type="ECO:0000313" key="17">
    <source>
        <dbReference type="Proteomes" id="UP001596492"/>
    </source>
</evidence>
<dbReference type="InterPro" id="IPR006467">
    <property type="entry name" value="MiaB-like_bact"/>
</dbReference>
<feature type="domain" description="MTTase N-terminal" evidence="14">
    <location>
        <begin position="33"/>
        <end position="142"/>
    </location>
</feature>
<comment type="catalytic activity">
    <reaction evidence="11">
        <text>N(6)-L-threonylcarbamoyladenosine(37) in tRNA + (sulfur carrier)-SH + AH2 + 2 S-adenosyl-L-methionine = 2-methylsulfanyl-N(6)-L-threonylcarbamoyladenosine(37) in tRNA + (sulfur carrier)-H + 5'-deoxyadenosine + L-methionine + A + S-adenosyl-L-homocysteine + 2 H(+)</text>
        <dbReference type="Rhea" id="RHEA:37075"/>
        <dbReference type="Rhea" id="RHEA-COMP:10163"/>
        <dbReference type="Rhea" id="RHEA-COMP:11092"/>
        <dbReference type="Rhea" id="RHEA-COMP:14737"/>
        <dbReference type="Rhea" id="RHEA-COMP:14739"/>
        <dbReference type="ChEBI" id="CHEBI:13193"/>
        <dbReference type="ChEBI" id="CHEBI:15378"/>
        <dbReference type="ChEBI" id="CHEBI:17319"/>
        <dbReference type="ChEBI" id="CHEBI:17499"/>
        <dbReference type="ChEBI" id="CHEBI:29917"/>
        <dbReference type="ChEBI" id="CHEBI:57844"/>
        <dbReference type="ChEBI" id="CHEBI:57856"/>
        <dbReference type="ChEBI" id="CHEBI:59789"/>
        <dbReference type="ChEBI" id="CHEBI:64428"/>
        <dbReference type="ChEBI" id="CHEBI:74418"/>
        <dbReference type="ChEBI" id="CHEBI:74420"/>
        <dbReference type="EC" id="2.8.4.5"/>
    </reaction>
</comment>
<proteinExistence type="predicted"/>
<comment type="function">
    <text evidence="2">Catalyzes the methylthiolation of N6-threonylcarbamoyladenosine (t(6)A), leading to the formation of 2-methylthio-N6-threonylcarbamoyladenosine (ms(2)t(6)A) at position 37 in tRNAs that read codons beginning with adenine.</text>
</comment>
<keyword evidence="8" id="KW-0408">Iron</keyword>
<evidence type="ECO:0000256" key="8">
    <source>
        <dbReference type="ARBA" id="ARBA00023004"/>
    </source>
</evidence>
<dbReference type="Proteomes" id="UP001596492">
    <property type="component" value="Unassembled WGS sequence"/>
</dbReference>
<dbReference type="EC" id="2.8.4.5" evidence="3"/>
<evidence type="ECO:0000256" key="10">
    <source>
        <dbReference type="ARBA" id="ARBA00031213"/>
    </source>
</evidence>
<evidence type="ECO:0000259" key="13">
    <source>
        <dbReference type="PROSITE" id="PS50926"/>
    </source>
</evidence>
<feature type="compositionally biased region" description="Polar residues" evidence="12">
    <location>
        <begin position="1"/>
        <end position="20"/>
    </location>
</feature>
<evidence type="ECO:0000256" key="12">
    <source>
        <dbReference type="SAM" id="MobiDB-lite"/>
    </source>
</evidence>
<dbReference type="Gene3D" id="3.40.50.12160">
    <property type="entry name" value="Methylthiotransferase, N-terminal domain"/>
    <property type="match status" value="1"/>
</dbReference>
<evidence type="ECO:0000256" key="7">
    <source>
        <dbReference type="ARBA" id="ARBA00022723"/>
    </source>
</evidence>
<evidence type="ECO:0000256" key="1">
    <source>
        <dbReference type="ARBA" id="ARBA00001966"/>
    </source>
</evidence>
<keyword evidence="6" id="KW-0949">S-adenosyl-L-methionine</keyword>
<dbReference type="EMBL" id="JBHTBR010000005">
    <property type="protein sequence ID" value="MFC7292196.1"/>
    <property type="molecule type" value="Genomic_DNA"/>
</dbReference>
<evidence type="ECO:0000256" key="3">
    <source>
        <dbReference type="ARBA" id="ARBA00013273"/>
    </source>
</evidence>
<comment type="caution">
    <text evidence="16">The sequence shown here is derived from an EMBL/GenBank/DDBJ whole genome shotgun (WGS) entry which is preliminary data.</text>
</comment>
<evidence type="ECO:0000259" key="15">
    <source>
        <dbReference type="PROSITE" id="PS51918"/>
    </source>
</evidence>
<dbReference type="RefSeq" id="WP_382167433.1">
    <property type="nucleotide sequence ID" value="NZ_JBHTBR010000005.1"/>
</dbReference>
<dbReference type="InterPro" id="IPR058240">
    <property type="entry name" value="rSAM_sf"/>
</dbReference>
<keyword evidence="4" id="KW-0004">4Fe-4S</keyword>
<dbReference type="InterPro" id="IPR002792">
    <property type="entry name" value="TRAM_dom"/>
</dbReference>
<dbReference type="InterPro" id="IPR007197">
    <property type="entry name" value="rSAM"/>
</dbReference>
<dbReference type="SFLD" id="SFLDG01082">
    <property type="entry name" value="B12-binding_domain_containing"/>
    <property type="match status" value="1"/>
</dbReference>
<dbReference type="PANTHER" id="PTHR11918:SF45">
    <property type="entry name" value="THREONYLCARBAMOYLADENOSINE TRNA METHYLTHIOTRANSFERASE"/>
    <property type="match status" value="1"/>
</dbReference>
<evidence type="ECO:0000259" key="14">
    <source>
        <dbReference type="PROSITE" id="PS51449"/>
    </source>
</evidence>
<sequence>MTQNTPSSAPAIDAQSTNEPASLKEERNSKPASGLDILTLGCRLNSYESEVMRNHASSAGLEDAIIVNTCAVTNEAVRQARQTIRRAHKDRPDTPIIVTGCAAQIDPDMFAKMPEVTRVIGNNEKMQEGTFKPSTLLNQAAPKAVVNDIMSVTETAGHLVDGLEGRARAFVQVQTGCDHRCTFCIIPYGRGNSRSVPAGEVVGQVQQLVLKGHYEVVLTGVDLTSWGADLPNKPNLGNLVARILKLAPDLKQLRLSSIDAIEIDDQLFDLIANDMRIAPHLHLSFQAGDNMILKRMKRRHSREDAIDLCTRLRAVRPDISFGADLIAGFPTETDEMFENTLASVDECGLDYLHVFPYSARPGTPAARMPQLNGDIVKARAARLRAKGEDRLKLRLERHVGTTQNALVEMGGRARLPDFAPIRIDGEAPLPGSIVKLELYAHNGTDLMGRTL</sequence>
<name>A0ABW2IMU6_9PROT</name>
<feature type="domain" description="TRAM" evidence="13">
    <location>
        <begin position="396"/>
        <end position="451"/>
    </location>
</feature>
<dbReference type="Pfam" id="PF04055">
    <property type="entry name" value="Radical_SAM"/>
    <property type="match status" value="1"/>
</dbReference>
<dbReference type="InterPro" id="IPR005839">
    <property type="entry name" value="Methylthiotransferase"/>
</dbReference>
<dbReference type="InterPro" id="IPR023404">
    <property type="entry name" value="rSAM_horseshoe"/>
</dbReference>
<evidence type="ECO:0000256" key="9">
    <source>
        <dbReference type="ARBA" id="ARBA00023014"/>
    </source>
</evidence>
<keyword evidence="5" id="KW-0808">Transferase</keyword>
<dbReference type="SFLD" id="SFLDS00029">
    <property type="entry name" value="Radical_SAM"/>
    <property type="match status" value="1"/>
</dbReference>
<dbReference type="SUPFAM" id="SSF102114">
    <property type="entry name" value="Radical SAM enzymes"/>
    <property type="match status" value="1"/>
</dbReference>
<dbReference type="InterPro" id="IPR013848">
    <property type="entry name" value="Methylthiotransferase_N"/>
</dbReference>
<evidence type="ECO:0000256" key="6">
    <source>
        <dbReference type="ARBA" id="ARBA00022691"/>
    </source>
</evidence>
<evidence type="ECO:0000256" key="2">
    <source>
        <dbReference type="ARBA" id="ARBA00002399"/>
    </source>
</evidence>
<keyword evidence="7" id="KW-0479">Metal-binding</keyword>
<dbReference type="Pfam" id="PF00919">
    <property type="entry name" value="UPF0004"/>
    <property type="match status" value="1"/>
</dbReference>
<comment type="cofactor">
    <cofactor evidence="1">
        <name>[4Fe-4S] cluster</name>
        <dbReference type="ChEBI" id="CHEBI:49883"/>
    </cofactor>
</comment>
<dbReference type="SMART" id="SM00729">
    <property type="entry name" value="Elp3"/>
    <property type="match status" value="1"/>
</dbReference>
<dbReference type="InterPro" id="IPR020612">
    <property type="entry name" value="Methylthiotransferase_CS"/>
</dbReference>
<evidence type="ECO:0000256" key="5">
    <source>
        <dbReference type="ARBA" id="ARBA00022679"/>
    </source>
</evidence>
<dbReference type="Gene3D" id="3.80.30.20">
    <property type="entry name" value="tm_1862 like domain"/>
    <property type="match status" value="1"/>
</dbReference>
<feature type="domain" description="Radical SAM core" evidence="15">
    <location>
        <begin position="163"/>
        <end position="394"/>
    </location>
</feature>
<evidence type="ECO:0000313" key="16">
    <source>
        <dbReference type="EMBL" id="MFC7292196.1"/>
    </source>
</evidence>
<dbReference type="CDD" id="cd01335">
    <property type="entry name" value="Radical_SAM"/>
    <property type="match status" value="1"/>
</dbReference>
<feature type="region of interest" description="Disordered" evidence="12">
    <location>
        <begin position="1"/>
        <end position="30"/>
    </location>
</feature>
<evidence type="ECO:0000256" key="11">
    <source>
        <dbReference type="ARBA" id="ARBA00051661"/>
    </source>
</evidence>
<organism evidence="16 17">
    <name type="scientific">Hirschia litorea</name>
    <dbReference type="NCBI Taxonomy" id="1199156"/>
    <lineage>
        <taxon>Bacteria</taxon>
        <taxon>Pseudomonadati</taxon>
        <taxon>Pseudomonadota</taxon>
        <taxon>Alphaproteobacteria</taxon>
        <taxon>Hyphomonadales</taxon>
        <taxon>Hyphomonadaceae</taxon>
        <taxon>Hirschia</taxon>
    </lineage>
</organism>
<dbReference type="PROSITE" id="PS01278">
    <property type="entry name" value="MTTASE_RADICAL"/>
    <property type="match status" value="1"/>
</dbReference>